<dbReference type="InterPro" id="IPR013785">
    <property type="entry name" value="Aldolase_TIM"/>
</dbReference>
<evidence type="ECO:0008006" key="3">
    <source>
        <dbReference type="Google" id="ProtNLM"/>
    </source>
</evidence>
<dbReference type="KEGG" id="mgo:AFA91_06270"/>
<dbReference type="Pfam" id="PF06187">
    <property type="entry name" value="DUF993"/>
    <property type="match status" value="1"/>
</dbReference>
<dbReference type="InterPro" id="IPR009334">
    <property type="entry name" value="DUF993"/>
</dbReference>
<dbReference type="Gene3D" id="3.20.20.70">
    <property type="entry name" value="Aldolase class I"/>
    <property type="match status" value="1"/>
</dbReference>
<gene>
    <name evidence="1" type="ORF">AFA91_06270</name>
</gene>
<proteinExistence type="predicted"/>
<dbReference type="PATRIC" id="fig|134601.6.peg.1302"/>
<sequence>MTHLMLPDSDGVLSHVEIAAPAALRTASAPPSCRTVYAAAHVVADPLRACDAVPEGEQIDWDATSELRRRLWSLGLGVAESMDTAQRGMGLKWDGARELALRTLADAAECGGEVVVGIATDQISGPTSDLGRIRDAYLEQIIDIEAAGGSVVMMASRHLAGAAQSPEDYVKVYGEVLAQARRPVILHWLGAVFDPALAGYWGHHEPKAAMATVVDIIGAHADKVRGIKVSLLDAALEVLLRELIPSPAKVFTGDDFNYVDLIAGDGTRHSEALLGAFAAVPRFASAAFARLDAGDMTGFRDILEPTLPLSRLVFSAPTQYYKAGIAWLTYLDGAQNHFRMLKGFETGRSLLHLAELVRVAGGLGLFSDPDLAAQRASAYFAAHGLGIRS</sequence>
<evidence type="ECO:0000313" key="2">
    <source>
        <dbReference type="Proteomes" id="UP000062255"/>
    </source>
</evidence>
<dbReference type="OrthoDB" id="9805272at2"/>
<dbReference type="STRING" id="134601.AFA91_06270"/>
<protein>
    <recommendedName>
        <fullName evidence="3">Dihydrodipicolinate synthase family protein</fullName>
    </recommendedName>
</protein>
<dbReference type="AlphaFoldDB" id="A0A0K0X275"/>
<dbReference type="RefSeq" id="WP_049743957.1">
    <property type="nucleotide sequence ID" value="NZ_CP012150.1"/>
</dbReference>
<name>A0A0K0X275_MYCGD</name>
<dbReference type="Proteomes" id="UP000062255">
    <property type="component" value="Chromosome"/>
</dbReference>
<dbReference type="SUPFAM" id="SSF51569">
    <property type="entry name" value="Aldolase"/>
    <property type="match status" value="1"/>
</dbReference>
<organism evidence="1 2">
    <name type="scientific">Mycolicibacterium goodii</name>
    <name type="common">Mycobacterium goodii</name>
    <dbReference type="NCBI Taxonomy" id="134601"/>
    <lineage>
        <taxon>Bacteria</taxon>
        <taxon>Bacillati</taxon>
        <taxon>Actinomycetota</taxon>
        <taxon>Actinomycetes</taxon>
        <taxon>Mycobacteriales</taxon>
        <taxon>Mycobacteriaceae</taxon>
        <taxon>Mycolicibacterium</taxon>
    </lineage>
</organism>
<accession>A0A0K0X275</accession>
<dbReference type="EMBL" id="CP012150">
    <property type="protein sequence ID" value="AKS31546.1"/>
    <property type="molecule type" value="Genomic_DNA"/>
</dbReference>
<reference evidence="1 2" key="1">
    <citation type="submission" date="2015-07" db="EMBL/GenBank/DDBJ databases">
        <title>Complete genome sequence of Mycobacterium goodii X7B, a facultative thermophilic biodesulfurizing bacterium.</title>
        <authorList>
            <person name="Yu B."/>
            <person name="Li F."/>
            <person name="Xu P."/>
        </authorList>
    </citation>
    <scope>NUCLEOTIDE SEQUENCE [LARGE SCALE GENOMIC DNA]</scope>
    <source>
        <strain evidence="1 2">X7B</strain>
    </source>
</reference>
<evidence type="ECO:0000313" key="1">
    <source>
        <dbReference type="EMBL" id="AKS31546.1"/>
    </source>
</evidence>